<dbReference type="PANTHER" id="PTHR12093:SF10">
    <property type="entry name" value="MEMBRANE-ASSOCIATED PROTEIN HEM"/>
    <property type="match status" value="1"/>
</dbReference>
<proteinExistence type="inferred from homology"/>
<comment type="caution">
    <text evidence="2">The sequence shown here is derived from an EMBL/GenBank/DDBJ whole genome shotgun (WGS) entry which is preliminary data.</text>
</comment>
<evidence type="ECO:0000313" key="2">
    <source>
        <dbReference type="EMBL" id="CAI8006772.1"/>
    </source>
</evidence>
<dbReference type="GO" id="GO:0000902">
    <property type="term" value="P:cell morphogenesis"/>
    <property type="evidence" value="ECO:0007669"/>
    <property type="project" value="TreeGrafter"/>
</dbReference>
<dbReference type="GO" id="GO:0031209">
    <property type="term" value="C:SCAR complex"/>
    <property type="evidence" value="ECO:0007669"/>
    <property type="project" value="TreeGrafter"/>
</dbReference>
<keyword evidence="3" id="KW-1185">Reference proteome</keyword>
<gene>
    <name evidence="2" type="ORF">GBAR_LOCUS4895</name>
</gene>
<dbReference type="InterPro" id="IPR019137">
    <property type="entry name" value="Nck-associated_protein-1"/>
</dbReference>
<dbReference type="PANTHER" id="PTHR12093">
    <property type="entry name" value="NCK-ASSOCIATED PROTEIN 1"/>
    <property type="match status" value="1"/>
</dbReference>
<dbReference type="GO" id="GO:0016477">
    <property type="term" value="P:cell migration"/>
    <property type="evidence" value="ECO:0007669"/>
    <property type="project" value="TreeGrafter"/>
</dbReference>
<reference evidence="2" key="1">
    <citation type="submission" date="2023-03" db="EMBL/GenBank/DDBJ databases">
        <authorList>
            <person name="Steffen K."/>
            <person name="Cardenas P."/>
        </authorList>
    </citation>
    <scope>NUCLEOTIDE SEQUENCE</scope>
</reference>
<dbReference type="AlphaFoldDB" id="A0AA35R9F0"/>
<dbReference type="Pfam" id="PF09735">
    <property type="entry name" value="Nckap1"/>
    <property type="match status" value="1"/>
</dbReference>
<sequence length="148" mass="16852">MHRSSAVTSASIYERKFAEKLTILNQRGQGILIRVYNIKKSCLDPNTRPACLSDRTLDSAIKHINKKFPNVDTKDKSHLTAISSLQKDIMQHLPNYYHTFVDVMEFRDVTNEVVTSVATSQFFFDIVSTALQLMHTSVLQCCVLPLYV</sequence>
<evidence type="ECO:0000313" key="3">
    <source>
        <dbReference type="Proteomes" id="UP001174909"/>
    </source>
</evidence>
<dbReference type="Proteomes" id="UP001174909">
    <property type="component" value="Unassembled WGS sequence"/>
</dbReference>
<name>A0AA35R9F0_GEOBA</name>
<dbReference type="GO" id="GO:0030031">
    <property type="term" value="P:cell projection assembly"/>
    <property type="evidence" value="ECO:0007669"/>
    <property type="project" value="TreeGrafter"/>
</dbReference>
<protein>
    <submittedName>
        <fullName evidence="2">Nck-associated protein 1 homolog</fullName>
    </submittedName>
</protein>
<evidence type="ECO:0000256" key="1">
    <source>
        <dbReference type="ARBA" id="ARBA00037947"/>
    </source>
</evidence>
<comment type="similarity">
    <text evidence="1">Belongs to the HEM-1/HEM-2 family.</text>
</comment>
<dbReference type="GO" id="GO:0030866">
    <property type="term" value="P:cortical actin cytoskeleton organization"/>
    <property type="evidence" value="ECO:0007669"/>
    <property type="project" value="TreeGrafter"/>
</dbReference>
<dbReference type="EMBL" id="CASHTH010000719">
    <property type="protein sequence ID" value="CAI8006772.1"/>
    <property type="molecule type" value="Genomic_DNA"/>
</dbReference>
<accession>A0AA35R9F0</accession>
<organism evidence="2 3">
    <name type="scientific">Geodia barretti</name>
    <name type="common">Barrett's horny sponge</name>
    <dbReference type="NCBI Taxonomy" id="519541"/>
    <lineage>
        <taxon>Eukaryota</taxon>
        <taxon>Metazoa</taxon>
        <taxon>Porifera</taxon>
        <taxon>Demospongiae</taxon>
        <taxon>Heteroscleromorpha</taxon>
        <taxon>Tetractinellida</taxon>
        <taxon>Astrophorina</taxon>
        <taxon>Geodiidae</taxon>
        <taxon>Geodia</taxon>
    </lineage>
</organism>